<dbReference type="AlphaFoldDB" id="A0A9P4GS44"/>
<dbReference type="GeneID" id="63854791"/>
<proteinExistence type="predicted"/>
<name>A0A9P4GS44_9PLEO</name>
<comment type="caution">
    <text evidence="1">The sequence shown here is derived from an EMBL/GenBank/DDBJ whole genome shotgun (WGS) entry which is preliminary data.</text>
</comment>
<dbReference type="Proteomes" id="UP000800039">
    <property type="component" value="Unassembled WGS sequence"/>
</dbReference>
<gene>
    <name evidence="1" type="ORF">K460DRAFT_412449</name>
</gene>
<dbReference type="RefSeq" id="XP_040793365.1">
    <property type="nucleotide sequence ID" value="XM_040937541.1"/>
</dbReference>
<evidence type="ECO:0000313" key="2">
    <source>
        <dbReference type="Proteomes" id="UP000800039"/>
    </source>
</evidence>
<sequence length="80" mass="9007">MSNSTIGHSDCANSDSRRYLPAKCVPNPNKLVKAISEAVGKGNFRIEMQHNIYAIVLYQDADTNWEKLLKSPEMNRGRRG</sequence>
<accession>A0A9P4GS44</accession>
<organism evidence="1 2">
    <name type="scientific">Cucurbitaria berberidis CBS 394.84</name>
    <dbReference type="NCBI Taxonomy" id="1168544"/>
    <lineage>
        <taxon>Eukaryota</taxon>
        <taxon>Fungi</taxon>
        <taxon>Dikarya</taxon>
        <taxon>Ascomycota</taxon>
        <taxon>Pezizomycotina</taxon>
        <taxon>Dothideomycetes</taxon>
        <taxon>Pleosporomycetidae</taxon>
        <taxon>Pleosporales</taxon>
        <taxon>Pleosporineae</taxon>
        <taxon>Cucurbitariaceae</taxon>
        <taxon>Cucurbitaria</taxon>
    </lineage>
</organism>
<evidence type="ECO:0000313" key="1">
    <source>
        <dbReference type="EMBL" id="KAF1850802.1"/>
    </source>
</evidence>
<dbReference type="EMBL" id="ML976614">
    <property type="protein sequence ID" value="KAF1850802.1"/>
    <property type="molecule type" value="Genomic_DNA"/>
</dbReference>
<keyword evidence="2" id="KW-1185">Reference proteome</keyword>
<protein>
    <submittedName>
        <fullName evidence="1">Uncharacterized protein</fullName>
    </submittedName>
</protein>
<reference evidence="1" key="1">
    <citation type="submission" date="2020-01" db="EMBL/GenBank/DDBJ databases">
        <authorList>
            <consortium name="DOE Joint Genome Institute"/>
            <person name="Haridas S."/>
            <person name="Albert R."/>
            <person name="Binder M."/>
            <person name="Bloem J."/>
            <person name="Labutti K."/>
            <person name="Salamov A."/>
            <person name="Andreopoulos B."/>
            <person name="Baker S.E."/>
            <person name="Barry K."/>
            <person name="Bills G."/>
            <person name="Bluhm B.H."/>
            <person name="Cannon C."/>
            <person name="Castanera R."/>
            <person name="Culley D.E."/>
            <person name="Daum C."/>
            <person name="Ezra D."/>
            <person name="Gonzalez J.B."/>
            <person name="Henrissat B."/>
            <person name="Kuo A."/>
            <person name="Liang C."/>
            <person name="Lipzen A."/>
            <person name="Lutzoni F."/>
            <person name="Magnuson J."/>
            <person name="Mondo S."/>
            <person name="Nolan M."/>
            <person name="Ohm R."/>
            <person name="Pangilinan J."/>
            <person name="Park H.-J."/>
            <person name="Ramirez L."/>
            <person name="Alfaro M."/>
            <person name="Sun H."/>
            <person name="Tritt A."/>
            <person name="Yoshinaga Y."/>
            <person name="Zwiers L.-H."/>
            <person name="Turgeon B.G."/>
            <person name="Goodwin S.B."/>
            <person name="Spatafora J.W."/>
            <person name="Crous P.W."/>
            <person name="Grigoriev I.V."/>
        </authorList>
    </citation>
    <scope>NUCLEOTIDE SEQUENCE</scope>
    <source>
        <strain evidence="1">CBS 394.84</strain>
    </source>
</reference>
<dbReference type="OrthoDB" id="3754500at2759"/>